<reference evidence="2 3" key="1">
    <citation type="submission" date="2019-11" db="EMBL/GenBank/DDBJ databases">
        <title>Pseudomonas flavidum sp. nov., isolated from Baiyang Lake.</title>
        <authorList>
            <person name="Zhao Y."/>
        </authorList>
    </citation>
    <scope>NUCLEOTIDE SEQUENCE [LARGE SCALE GENOMIC DNA]</scope>
    <source>
        <strain evidence="3">R-22-3 w-18</strain>
    </source>
</reference>
<evidence type="ECO:0000313" key="3">
    <source>
        <dbReference type="Proteomes" id="UP000429555"/>
    </source>
</evidence>
<protein>
    <submittedName>
        <fullName evidence="2">Uncharacterized protein</fullName>
    </submittedName>
</protein>
<accession>A0A6I4KZY1</accession>
<name>A0A6I4KZY1_9PSED</name>
<organism evidence="2 3">
    <name type="scientific">Pseudomonas xionganensis</name>
    <dbReference type="NCBI Taxonomy" id="2654845"/>
    <lineage>
        <taxon>Bacteria</taxon>
        <taxon>Pseudomonadati</taxon>
        <taxon>Pseudomonadota</taxon>
        <taxon>Gammaproteobacteria</taxon>
        <taxon>Pseudomonadales</taxon>
        <taxon>Pseudomonadaceae</taxon>
        <taxon>Pseudomonas</taxon>
    </lineage>
</organism>
<evidence type="ECO:0000313" key="2">
    <source>
        <dbReference type="EMBL" id="MVW77301.1"/>
    </source>
</evidence>
<dbReference type="RefSeq" id="WP_160347954.1">
    <property type="nucleotide sequence ID" value="NZ_WKJZ01000007.1"/>
</dbReference>
<proteinExistence type="predicted"/>
<comment type="caution">
    <text evidence="2">The sequence shown here is derived from an EMBL/GenBank/DDBJ whole genome shotgun (WGS) entry which is preliminary data.</text>
</comment>
<feature type="signal peptide" evidence="1">
    <location>
        <begin position="1"/>
        <end position="21"/>
    </location>
</feature>
<sequence length="143" mass="15473">MNIAKSIITVATSFVFSTAMASEKSPKENSDWFLIASSQDNTRSYSGKAGSLEITNTKNGSQVAIIIGQIEDKTNNTLQYNKWYVSVDDCKKESGKMALLDISGEYIDSIDFVLGGNNIASGIADVICGAYDIRQKEIEGKGL</sequence>
<keyword evidence="3" id="KW-1185">Reference proteome</keyword>
<gene>
    <name evidence="2" type="ORF">GJV18_18475</name>
</gene>
<feature type="chain" id="PRO_5026128981" evidence="1">
    <location>
        <begin position="22"/>
        <end position="143"/>
    </location>
</feature>
<keyword evidence="1" id="KW-0732">Signal</keyword>
<dbReference type="EMBL" id="WKJZ01000007">
    <property type="protein sequence ID" value="MVW77301.1"/>
    <property type="molecule type" value="Genomic_DNA"/>
</dbReference>
<evidence type="ECO:0000256" key="1">
    <source>
        <dbReference type="SAM" id="SignalP"/>
    </source>
</evidence>
<dbReference type="Proteomes" id="UP000429555">
    <property type="component" value="Unassembled WGS sequence"/>
</dbReference>
<dbReference type="AlphaFoldDB" id="A0A6I4KZY1"/>